<keyword evidence="2" id="KW-0812">Transmembrane</keyword>
<keyword evidence="2" id="KW-1133">Transmembrane helix</keyword>
<keyword evidence="4" id="KW-1185">Reference proteome</keyword>
<dbReference type="EMBL" id="JAMKOV010000002">
    <property type="protein sequence ID" value="KAI8042730.1"/>
    <property type="molecule type" value="Genomic_DNA"/>
</dbReference>
<accession>A0A9P9YT93</accession>
<keyword evidence="2" id="KW-0472">Membrane</keyword>
<organism evidence="3 4">
    <name type="scientific">Drosophila gunungcola</name>
    <name type="common">fruit fly</name>
    <dbReference type="NCBI Taxonomy" id="103775"/>
    <lineage>
        <taxon>Eukaryota</taxon>
        <taxon>Metazoa</taxon>
        <taxon>Ecdysozoa</taxon>
        <taxon>Arthropoda</taxon>
        <taxon>Hexapoda</taxon>
        <taxon>Insecta</taxon>
        <taxon>Pterygota</taxon>
        <taxon>Neoptera</taxon>
        <taxon>Endopterygota</taxon>
        <taxon>Diptera</taxon>
        <taxon>Brachycera</taxon>
        <taxon>Muscomorpha</taxon>
        <taxon>Ephydroidea</taxon>
        <taxon>Drosophilidae</taxon>
        <taxon>Drosophila</taxon>
        <taxon>Sophophora</taxon>
    </lineage>
</organism>
<feature type="transmembrane region" description="Helical" evidence="2">
    <location>
        <begin position="174"/>
        <end position="192"/>
    </location>
</feature>
<dbReference type="AlphaFoldDB" id="A0A9P9YT93"/>
<comment type="caution">
    <text evidence="3">The sequence shown here is derived from an EMBL/GenBank/DDBJ whole genome shotgun (WGS) entry which is preliminary data.</text>
</comment>
<name>A0A9P9YT93_9MUSC</name>
<dbReference type="Proteomes" id="UP001059596">
    <property type="component" value="Unassembled WGS sequence"/>
</dbReference>
<gene>
    <name evidence="3" type="ORF">M5D96_004047</name>
</gene>
<protein>
    <submittedName>
        <fullName evidence="3">Uncharacterized protein</fullName>
    </submittedName>
</protein>
<evidence type="ECO:0000313" key="4">
    <source>
        <dbReference type="Proteomes" id="UP001059596"/>
    </source>
</evidence>
<feature type="compositionally biased region" description="Low complexity" evidence="1">
    <location>
        <begin position="14"/>
        <end position="31"/>
    </location>
</feature>
<evidence type="ECO:0000256" key="1">
    <source>
        <dbReference type="SAM" id="MobiDB-lite"/>
    </source>
</evidence>
<feature type="compositionally biased region" description="Polar residues" evidence="1">
    <location>
        <begin position="56"/>
        <end position="70"/>
    </location>
</feature>
<reference evidence="3" key="1">
    <citation type="journal article" date="2023" name="Genome Biol. Evol.">
        <title>Long-read-based Genome Assembly of Drosophila gunungcola Reveals Fewer Chemosensory Genes in Flower-breeding Species.</title>
        <authorList>
            <person name="Negi A."/>
            <person name="Liao B.Y."/>
            <person name="Yeh S.D."/>
        </authorList>
    </citation>
    <scope>NUCLEOTIDE SEQUENCE</scope>
    <source>
        <strain evidence="3">Sukarami</strain>
    </source>
</reference>
<evidence type="ECO:0000313" key="3">
    <source>
        <dbReference type="EMBL" id="KAI8042730.1"/>
    </source>
</evidence>
<evidence type="ECO:0000256" key="2">
    <source>
        <dbReference type="SAM" id="Phobius"/>
    </source>
</evidence>
<feature type="region of interest" description="Disordered" evidence="1">
    <location>
        <begin position="1"/>
        <end position="116"/>
    </location>
</feature>
<feature type="compositionally biased region" description="Polar residues" evidence="1">
    <location>
        <begin position="1"/>
        <end position="13"/>
    </location>
</feature>
<sequence length="194" mass="21581">MRLQHRYSSNPTKSTSNDNTINTSSNASNNIDFKRAKKLSGQNIIKLRSAKAATPKPSTTMPPATPQPLSRQYPLLMEKESESELELDPIPSSNRKDEDEDEDVTTTTTTSVELRSSASSHYRAYTTIRSNSTSAILHEAVLPSLTPAGMLYARPRTLNVHNVCQTPAQITQMFFGYVFPFALTKFGLWPLLTD</sequence>
<proteinExistence type="predicted"/>